<dbReference type="GO" id="GO:0003677">
    <property type="term" value="F:DNA binding"/>
    <property type="evidence" value="ECO:0007669"/>
    <property type="project" value="InterPro"/>
</dbReference>
<dbReference type="SMART" id="SM00421">
    <property type="entry name" value="HTH_LUXR"/>
    <property type="match status" value="1"/>
</dbReference>
<dbReference type="GO" id="GO:0005524">
    <property type="term" value="F:ATP binding"/>
    <property type="evidence" value="ECO:0007669"/>
    <property type="project" value="UniProtKB-KW"/>
</dbReference>
<dbReference type="InterPro" id="IPR011990">
    <property type="entry name" value="TPR-like_helical_dom_sf"/>
</dbReference>
<keyword evidence="2" id="KW-0067">ATP-binding</keyword>
<evidence type="ECO:0000313" key="5">
    <source>
        <dbReference type="Proteomes" id="UP000246018"/>
    </source>
</evidence>
<keyword evidence="5" id="KW-1185">Reference proteome</keyword>
<feature type="domain" description="HTH luxR-type" evidence="3">
    <location>
        <begin position="927"/>
        <end position="992"/>
    </location>
</feature>
<dbReference type="SUPFAM" id="SSF48452">
    <property type="entry name" value="TPR-like"/>
    <property type="match status" value="1"/>
</dbReference>
<dbReference type="CDD" id="cd06170">
    <property type="entry name" value="LuxR_C_like"/>
    <property type="match status" value="1"/>
</dbReference>
<dbReference type="PROSITE" id="PS50043">
    <property type="entry name" value="HTH_LUXR_2"/>
    <property type="match status" value="1"/>
</dbReference>
<dbReference type="Gene3D" id="3.40.50.300">
    <property type="entry name" value="P-loop containing nucleotide triphosphate hydrolases"/>
    <property type="match status" value="1"/>
</dbReference>
<dbReference type="SUPFAM" id="SSF46894">
    <property type="entry name" value="C-terminal effector domain of the bipartite response regulators"/>
    <property type="match status" value="1"/>
</dbReference>
<gene>
    <name evidence="4" type="ORF">DDE18_06755</name>
</gene>
<name>A0A2T8FE37_9ACTN</name>
<dbReference type="InterPro" id="IPR036388">
    <property type="entry name" value="WH-like_DNA-bd_sf"/>
</dbReference>
<dbReference type="Pfam" id="PF00196">
    <property type="entry name" value="GerE"/>
    <property type="match status" value="1"/>
</dbReference>
<keyword evidence="1" id="KW-0547">Nucleotide-binding</keyword>
<dbReference type="AlphaFoldDB" id="A0A2T8FE37"/>
<dbReference type="EMBL" id="QDGZ01000002">
    <property type="protein sequence ID" value="PVG83974.1"/>
    <property type="molecule type" value="Genomic_DNA"/>
</dbReference>
<dbReference type="Gene3D" id="1.25.40.10">
    <property type="entry name" value="Tetratricopeptide repeat domain"/>
    <property type="match status" value="1"/>
</dbReference>
<dbReference type="GO" id="GO:0006355">
    <property type="term" value="P:regulation of DNA-templated transcription"/>
    <property type="evidence" value="ECO:0007669"/>
    <property type="project" value="InterPro"/>
</dbReference>
<evidence type="ECO:0000259" key="3">
    <source>
        <dbReference type="PROSITE" id="PS50043"/>
    </source>
</evidence>
<dbReference type="Pfam" id="PF13191">
    <property type="entry name" value="AAA_16"/>
    <property type="match status" value="1"/>
</dbReference>
<reference evidence="4 5" key="1">
    <citation type="submission" date="2018-04" db="EMBL/GenBank/DDBJ databases">
        <title>Genome of Nocardioides gansuensis WSJ-1.</title>
        <authorList>
            <person name="Wu S."/>
            <person name="Wang G."/>
        </authorList>
    </citation>
    <scope>NUCLEOTIDE SEQUENCE [LARGE SCALE GENOMIC DNA]</scope>
    <source>
        <strain evidence="4 5">WSJ-1</strain>
    </source>
</reference>
<dbReference type="GO" id="GO:0005737">
    <property type="term" value="C:cytoplasm"/>
    <property type="evidence" value="ECO:0007669"/>
    <property type="project" value="TreeGrafter"/>
</dbReference>
<dbReference type="PANTHER" id="PTHR16305">
    <property type="entry name" value="TESTICULAR SOLUBLE ADENYLYL CYCLASE"/>
    <property type="match status" value="1"/>
</dbReference>
<dbReference type="Gene3D" id="1.10.10.10">
    <property type="entry name" value="Winged helix-like DNA-binding domain superfamily/Winged helix DNA-binding domain"/>
    <property type="match status" value="1"/>
</dbReference>
<comment type="caution">
    <text evidence="4">The sequence shown here is derived from an EMBL/GenBank/DDBJ whole genome shotgun (WGS) entry which is preliminary data.</text>
</comment>
<dbReference type="SUPFAM" id="SSF52540">
    <property type="entry name" value="P-loop containing nucleoside triphosphate hydrolases"/>
    <property type="match status" value="1"/>
</dbReference>
<dbReference type="GO" id="GO:0004016">
    <property type="term" value="F:adenylate cyclase activity"/>
    <property type="evidence" value="ECO:0007669"/>
    <property type="project" value="TreeGrafter"/>
</dbReference>
<sequence>MTFACSDLLAGAMMAFVAVSPGDVPFVGRVRELTALRAAVRRAAEGAPGAVLIAGEAGGGKSRLVRALLEEPSRPEPLVLRTQCVDLGDPGLPYLAVVDLVRAVQAVGATDSEVASILDGLPVLTRLTDRNAVRDDAVDESRRLQVFDAMTALLAGVGRIRGPVLVAIEDLQWVDWSSAECFRFLLSRVQAERLLVVATVRTDGLAGRPLTRHLVSELGRLPWVQRLDLQPFDATEVAEFLAHLDRGPVDAGVADVVFRRTQGNPYYVQTLAAGALHHGRIDEGMPRGLSDLLVGRLDRLPDDVRTVLRCAAVVGRHAPDRLLRGAAGLSDAAVTDAMGVAVAEGLVTPEREGYSFTHDLLRDAVYDDLLPGERARWHLTVGGVLEAWTAGPAAPAEVAHHFAQAQDAARALQWSIRAADEAMRVLAPGEAHHHLAQALEAWPLVDDPAALAGRSQGRVAVQAARAARLAGEPTQAIEWARRAIQLCDAEGDGSGGVQARAELVRQLVEIDATDQTVGPAQEAVRLAESAGVDASTGALARTVLARALLAARRTDEARPQAERALAEAKGAEVPSLEVEALTTEAFLDEIDGDLEAAARRLRTALLLARAEGELAAELRAHYALASLHYYNGDVGGSLPVLREAMARVTESGLLWSAPGLELRLLHAIALYASGELHASLEAAHAPETRPPDVAAARLAAVGCYAAVACGHPDAVRRLAGLRESWHADPQVALVAGGCEADHLAWEGDTAGAVAVAERAQVHLDTVAGEGMYGGLWLSALGLAALADEATTCRRRRDEAGASAALRRGDVLLHRVEQLVEGGHGRPGLLGPEGRAWHARALAEHARLSGEPAVEEWRRALEAYGYGHVYEQARCHWRLAEALIAAGDRDAARRHAEAAAASAERMQALPLRRAVAATVSQARLGGGETTAESVLTRREQDVLALVAEGLTNREIGKRLFISEKTASVHLSNLMAKLNVSSRTEAVTVAQRRGLLDVL</sequence>
<dbReference type="InterPro" id="IPR000792">
    <property type="entry name" value="Tscrpt_reg_LuxR_C"/>
</dbReference>
<accession>A0A2T8FE37</accession>
<dbReference type="InterPro" id="IPR027417">
    <property type="entry name" value="P-loop_NTPase"/>
</dbReference>
<evidence type="ECO:0000256" key="1">
    <source>
        <dbReference type="ARBA" id="ARBA00022741"/>
    </source>
</evidence>
<dbReference type="InterPro" id="IPR016032">
    <property type="entry name" value="Sig_transdc_resp-reg_C-effctor"/>
</dbReference>
<evidence type="ECO:0000313" key="4">
    <source>
        <dbReference type="EMBL" id="PVG83974.1"/>
    </source>
</evidence>
<proteinExistence type="predicted"/>
<dbReference type="PANTHER" id="PTHR16305:SF35">
    <property type="entry name" value="TRANSCRIPTIONAL ACTIVATOR DOMAIN"/>
    <property type="match status" value="1"/>
</dbReference>
<dbReference type="InterPro" id="IPR041664">
    <property type="entry name" value="AAA_16"/>
</dbReference>
<organism evidence="4 5">
    <name type="scientific">Nocardioides gansuensis</name>
    <dbReference type="NCBI Taxonomy" id="2138300"/>
    <lineage>
        <taxon>Bacteria</taxon>
        <taxon>Bacillati</taxon>
        <taxon>Actinomycetota</taxon>
        <taxon>Actinomycetes</taxon>
        <taxon>Propionibacteriales</taxon>
        <taxon>Nocardioidaceae</taxon>
        <taxon>Nocardioides</taxon>
    </lineage>
</organism>
<protein>
    <submittedName>
        <fullName evidence="4">LuxR family transcriptional regulator</fullName>
    </submittedName>
</protein>
<dbReference type="PRINTS" id="PR00038">
    <property type="entry name" value="HTHLUXR"/>
</dbReference>
<evidence type="ECO:0000256" key="2">
    <source>
        <dbReference type="ARBA" id="ARBA00022840"/>
    </source>
</evidence>
<dbReference type="Proteomes" id="UP000246018">
    <property type="component" value="Unassembled WGS sequence"/>
</dbReference>